<protein>
    <submittedName>
        <fullName evidence="7">FAD-binding, type 2</fullName>
    </submittedName>
</protein>
<dbReference type="AlphaFoldDB" id="W6Q0M5"/>
<dbReference type="InterPro" id="IPR036318">
    <property type="entry name" value="FAD-bd_PCMH-like_sf"/>
</dbReference>
<dbReference type="InterPro" id="IPR016166">
    <property type="entry name" value="FAD-bd_PCMH"/>
</dbReference>
<dbReference type="Gene3D" id="3.30.43.10">
    <property type="entry name" value="Uridine Diphospho-n-acetylenolpyruvylglucosamine Reductase, domain 2"/>
    <property type="match status" value="1"/>
</dbReference>
<evidence type="ECO:0000259" key="6">
    <source>
        <dbReference type="PROSITE" id="PS51387"/>
    </source>
</evidence>
<dbReference type="Gene3D" id="3.40.462.20">
    <property type="match status" value="1"/>
</dbReference>
<keyword evidence="4" id="KW-0560">Oxidoreductase</keyword>
<dbReference type="GO" id="GO:0071949">
    <property type="term" value="F:FAD binding"/>
    <property type="evidence" value="ECO:0007669"/>
    <property type="project" value="InterPro"/>
</dbReference>
<evidence type="ECO:0000256" key="1">
    <source>
        <dbReference type="ARBA" id="ARBA00005466"/>
    </source>
</evidence>
<feature type="domain" description="FAD-binding PCMH-type" evidence="6">
    <location>
        <begin position="91"/>
        <end position="263"/>
    </location>
</feature>
<dbReference type="InterPro" id="IPR050416">
    <property type="entry name" value="FAD-linked_Oxidoreductase"/>
</dbReference>
<feature type="signal peptide" evidence="5">
    <location>
        <begin position="1"/>
        <end position="17"/>
    </location>
</feature>
<dbReference type="OMA" id="STNCWLQ"/>
<evidence type="ECO:0000313" key="7">
    <source>
        <dbReference type="EMBL" id="CDM29516.1"/>
    </source>
</evidence>
<comment type="similarity">
    <text evidence="1">Belongs to the oxygen-dependent FAD-linked oxidoreductase family.</text>
</comment>
<evidence type="ECO:0000313" key="8">
    <source>
        <dbReference type="Proteomes" id="UP000030686"/>
    </source>
</evidence>
<dbReference type="GO" id="GO:0016491">
    <property type="term" value="F:oxidoreductase activity"/>
    <property type="evidence" value="ECO:0007669"/>
    <property type="project" value="UniProtKB-KW"/>
</dbReference>
<evidence type="ECO:0000256" key="3">
    <source>
        <dbReference type="ARBA" id="ARBA00022827"/>
    </source>
</evidence>
<dbReference type="Proteomes" id="UP000030686">
    <property type="component" value="Unassembled WGS sequence"/>
</dbReference>
<name>W6Q0M5_PENRF</name>
<evidence type="ECO:0000256" key="4">
    <source>
        <dbReference type="ARBA" id="ARBA00023002"/>
    </source>
</evidence>
<evidence type="ECO:0000256" key="2">
    <source>
        <dbReference type="ARBA" id="ARBA00022630"/>
    </source>
</evidence>
<dbReference type="EMBL" id="HG792015">
    <property type="protein sequence ID" value="CDM29516.1"/>
    <property type="molecule type" value="Genomic_DNA"/>
</dbReference>
<proteinExistence type="inferred from homology"/>
<dbReference type="InterPro" id="IPR016167">
    <property type="entry name" value="FAD-bd_PCMH_sub1"/>
</dbReference>
<dbReference type="Gene3D" id="3.30.465.10">
    <property type="match status" value="1"/>
</dbReference>
<dbReference type="STRING" id="1365484.W6Q0M5"/>
<keyword evidence="5" id="KW-0732">Signal</keyword>
<dbReference type="InterPro" id="IPR016169">
    <property type="entry name" value="FAD-bd_PCMH_sub2"/>
</dbReference>
<keyword evidence="3" id="KW-0274">FAD</keyword>
<dbReference type="PROSITE" id="PS51387">
    <property type="entry name" value="FAD_PCMH"/>
    <property type="match status" value="1"/>
</dbReference>
<feature type="chain" id="PRO_5004879297" evidence="5">
    <location>
        <begin position="18"/>
        <end position="521"/>
    </location>
</feature>
<reference evidence="7" key="1">
    <citation type="journal article" date="2014" name="Nat. Commun.">
        <title>Multiple recent horizontal transfers of a large genomic region in cheese making fungi.</title>
        <authorList>
            <person name="Cheeseman K."/>
            <person name="Ropars J."/>
            <person name="Renault P."/>
            <person name="Dupont J."/>
            <person name="Gouzy J."/>
            <person name="Branca A."/>
            <person name="Abraham A.L."/>
            <person name="Ceppi M."/>
            <person name="Conseiller E."/>
            <person name="Debuchy R."/>
            <person name="Malagnac F."/>
            <person name="Goarin A."/>
            <person name="Silar P."/>
            <person name="Lacoste S."/>
            <person name="Sallet E."/>
            <person name="Bensimon A."/>
            <person name="Giraud T."/>
            <person name="Brygoo Y."/>
        </authorList>
    </citation>
    <scope>NUCLEOTIDE SEQUENCE [LARGE SCALE GENOMIC DNA]</scope>
    <source>
        <strain evidence="7">FM164</strain>
    </source>
</reference>
<accession>W6Q0M5</accession>
<dbReference type="OrthoDB" id="2151789at2759"/>
<dbReference type="PANTHER" id="PTHR42973:SF54">
    <property type="entry name" value="FAD-BINDING PCMH-TYPE DOMAIN-CONTAINING PROTEIN"/>
    <property type="match status" value="1"/>
</dbReference>
<evidence type="ECO:0000256" key="5">
    <source>
        <dbReference type="SAM" id="SignalP"/>
    </source>
</evidence>
<keyword evidence="2" id="KW-0285">Flavoprotein</keyword>
<gene>
    <name evidence="7" type="ORF">PROQFM164_S01g003328</name>
</gene>
<dbReference type="InterPro" id="IPR006094">
    <property type="entry name" value="Oxid_FAD_bind_N"/>
</dbReference>
<organism evidence="7 8">
    <name type="scientific">Penicillium roqueforti (strain FM164)</name>
    <dbReference type="NCBI Taxonomy" id="1365484"/>
    <lineage>
        <taxon>Eukaryota</taxon>
        <taxon>Fungi</taxon>
        <taxon>Dikarya</taxon>
        <taxon>Ascomycota</taxon>
        <taxon>Pezizomycotina</taxon>
        <taxon>Eurotiomycetes</taxon>
        <taxon>Eurotiomycetidae</taxon>
        <taxon>Eurotiales</taxon>
        <taxon>Aspergillaceae</taxon>
        <taxon>Penicillium</taxon>
    </lineage>
</organism>
<dbReference type="PANTHER" id="PTHR42973">
    <property type="entry name" value="BINDING OXIDOREDUCTASE, PUTATIVE (AFU_ORTHOLOGUE AFUA_1G17690)-RELATED"/>
    <property type="match status" value="1"/>
</dbReference>
<dbReference type="SUPFAM" id="SSF56176">
    <property type="entry name" value="FAD-binding/transporter-associated domain-like"/>
    <property type="match status" value="1"/>
</dbReference>
<dbReference type="Pfam" id="PF01565">
    <property type="entry name" value="FAD_binding_4"/>
    <property type="match status" value="1"/>
</dbReference>
<sequence>MQLLGFLIGALAAAAQATSTSNVTKFTSFAQNLGLSAANTRALAARYAKADDSVAILNVACLTAQGVLGAANVDTSPLNQTIVDVNWSESCFAEPHCIIQPEVAQDVSTAVKVIGFFQVKFAVRSGGHSPNPGWSSIGSQGILIDLSKLSSVSLSSDGKVASVGPGLRWGEVTEALNPEKAVVLGGRLPSVGVGGLILGGGYHHLSTRYGLAADNVHNFEVVLSNGTIVDANAEQNSDLFRALKGGGPNFGIVSRYDLNTVPVYEVWAEMRYYSTDQAPAVLDAFTEWQLNGASDVKSVVAIDISLTSIVIGLVYSEPAVKPSAFAPFYDLEPLSIPVPGMNTTFVVIDELLASAFPTAKARHDYRGCSTRINANLTRDVYDYWVEKAQAAYQATGVNQTFALQYVGENLIQKGIENGGNALNIPSGPQQWWTTIVDWENEADDEAARSVSIETTKYWKKLAKERGLDVSLTYMNDASRDQNPLESYGATSLKQLKATSKKYDPTQMLQRLQNNGFLLSKA</sequence>
<keyword evidence="8" id="KW-1185">Reference proteome</keyword>